<evidence type="ECO:0000313" key="1">
    <source>
        <dbReference type="EMBL" id="KAK9035168.1"/>
    </source>
</evidence>
<sequence length="97" mass="10581">MHVVSSSTIQIQSWDSFRLVRTGTPIFSSRMILSFILKSETSAQIDDNYQSPPLWCSVQGGSRTSTLGVHQILEPDVVTSGSTSSTSVLAVEESYLL</sequence>
<accession>A0ABR2TD92</accession>
<organism evidence="1 2">
    <name type="scientific">Hibiscus sabdariffa</name>
    <name type="common">roselle</name>
    <dbReference type="NCBI Taxonomy" id="183260"/>
    <lineage>
        <taxon>Eukaryota</taxon>
        <taxon>Viridiplantae</taxon>
        <taxon>Streptophyta</taxon>
        <taxon>Embryophyta</taxon>
        <taxon>Tracheophyta</taxon>
        <taxon>Spermatophyta</taxon>
        <taxon>Magnoliopsida</taxon>
        <taxon>eudicotyledons</taxon>
        <taxon>Gunneridae</taxon>
        <taxon>Pentapetalae</taxon>
        <taxon>rosids</taxon>
        <taxon>malvids</taxon>
        <taxon>Malvales</taxon>
        <taxon>Malvaceae</taxon>
        <taxon>Malvoideae</taxon>
        <taxon>Hibiscus</taxon>
    </lineage>
</organism>
<protein>
    <submittedName>
        <fullName evidence="1">Uncharacterized protein</fullName>
    </submittedName>
</protein>
<gene>
    <name evidence="1" type="ORF">V6N11_077216</name>
</gene>
<comment type="caution">
    <text evidence="1">The sequence shown here is derived from an EMBL/GenBank/DDBJ whole genome shotgun (WGS) entry which is preliminary data.</text>
</comment>
<name>A0ABR2TD92_9ROSI</name>
<dbReference type="EMBL" id="JBBPBN010000006">
    <property type="protein sequence ID" value="KAK9035168.1"/>
    <property type="molecule type" value="Genomic_DNA"/>
</dbReference>
<dbReference type="Proteomes" id="UP001396334">
    <property type="component" value="Unassembled WGS sequence"/>
</dbReference>
<proteinExistence type="predicted"/>
<evidence type="ECO:0000313" key="2">
    <source>
        <dbReference type="Proteomes" id="UP001396334"/>
    </source>
</evidence>
<reference evidence="1 2" key="1">
    <citation type="journal article" date="2024" name="G3 (Bethesda)">
        <title>Genome assembly of Hibiscus sabdariffa L. provides insights into metabolisms of medicinal natural products.</title>
        <authorList>
            <person name="Kim T."/>
        </authorList>
    </citation>
    <scope>NUCLEOTIDE SEQUENCE [LARGE SCALE GENOMIC DNA]</scope>
    <source>
        <strain evidence="1">TK-2024</strain>
        <tissue evidence="1">Old leaves</tissue>
    </source>
</reference>
<keyword evidence="2" id="KW-1185">Reference proteome</keyword>